<name>A0A4U5NH97_STECR</name>
<dbReference type="InterPro" id="IPR003165">
    <property type="entry name" value="Piwi"/>
</dbReference>
<accession>A0A4U5NH97</accession>
<dbReference type="SMART" id="SM00949">
    <property type="entry name" value="PAZ"/>
    <property type="match status" value="1"/>
</dbReference>
<evidence type="ECO:0000313" key="5">
    <source>
        <dbReference type="Proteomes" id="UP000298663"/>
    </source>
</evidence>
<organism evidence="4 5">
    <name type="scientific">Steinernema carpocapsae</name>
    <name type="common">Entomopathogenic nematode</name>
    <dbReference type="NCBI Taxonomy" id="34508"/>
    <lineage>
        <taxon>Eukaryota</taxon>
        <taxon>Metazoa</taxon>
        <taxon>Ecdysozoa</taxon>
        <taxon>Nematoda</taxon>
        <taxon>Chromadorea</taxon>
        <taxon>Rhabditida</taxon>
        <taxon>Tylenchina</taxon>
        <taxon>Panagrolaimomorpha</taxon>
        <taxon>Strongyloidoidea</taxon>
        <taxon>Steinernematidae</taxon>
        <taxon>Steinernema</taxon>
    </lineage>
</organism>
<gene>
    <name evidence="4" type="ORF">L596_016156</name>
</gene>
<dbReference type="InterPro" id="IPR012337">
    <property type="entry name" value="RNaseH-like_sf"/>
</dbReference>
<evidence type="ECO:0000259" key="2">
    <source>
        <dbReference type="PROSITE" id="PS50821"/>
    </source>
</evidence>
<dbReference type="Gene3D" id="3.40.50.2300">
    <property type="match status" value="1"/>
</dbReference>
<dbReference type="InterPro" id="IPR003100">
    <property type="entry name" value="PAZ_dom"/>
</dbReference>
<evidence type="ECO:0008006" key="6">
    <source>
        <dbReference type="Google" id="ProtNLM"/>
    </source>
</evidence>
<feature type="domain" description="Piwi" evidence="3">
    <location>
        <begin position="591"/>
        <end position="890"/>
    </location>
</feature>
<dbReference type="SMART" id="SM00950">
    <property type="entry name" value="Piwi"/>
    <property type="match status" value="1"/>
</dbReference>
<dbReference type="GO" id="GO:0003723">
    <property type="term" value="F:RNA binding"/>
    <property type="evidence" value="ECO:0007669"/>
    <property type="project" value="InterPro"/>
</dbReference>
<dbReference type="EMBL" id="AZBU02000004">
    <property type="protein sequence ID" value="TKR82428.1"/>
    <property type="molecule type" value="Genomic_DNA"/>
</dbReference>
<dbReference type="AlphaFoldDB" id="A0A4U5NH97"/>
<dbReference type="SUPFAM" id="SSF101690">
    <property type="entry name" value="PAZ domain"/>
    <property type="match status" value="1"/>
</dbReference>
<dbReference type="Proteomes" id="UP000298663">
    <property type="component" value="Unassembled WGS sequence"/>
</dbReference>
<comment type="caution">
    <text evidence="4">The sequence shown here is derived from an EMBL/GenBank/DDBJ whole genome shotgun (WGS) entry which is preliminary data.</text>
</comment>
<feature type="domain" description="PAZ" evidence="2">
    <location>
        <begin position="279"/>
        <end position="395"/>
    </location>
</feature>
<evidence type="ECO:0000256" key="1">
    <source>
        <dbReference type="RuleBase" id="RU361178"/>
    </source>
</evidence>
<dbReference type="InterPro" id="IPR036085">
    <property type="entry name" value="PAZ_dom_sf"/>
</dbReference>
<protein>
    <recommendedName>
        <fullName evidence="6">Piwi domain-containing protein</fullName>
    </recommendedName>
</protein>
<evidence type="ECO:0000313" key="4">
    <source>
        <dbReference type="EMBL" id="TKR82428.1"/>
    </source>
</evidence>
<dbReference type="PANTHER" id="PTHR22891">
    <property type="entry name" value="EUKARYOTIC TRANSLATION INITIATION FACTOR 2C"/>
    <property type="match status" value="1"/>
</dbReference>
<reference evidence="4 5" key="1">
    <citation type="journal article" date="2015" name="Genome Biol.">
        <title>Comparative genomics of Steinernema reveals deeply conserved gene regulatory networks.</title>
        <authorList>
            <person name="Dillman A.R."/>
            <person name="Macchietto M."/>
            <person name="Porter C.F."/>
            <person name="Rogers A."/>
            <person name="Williams B."/>
            <person name="Antoshechkin I."/>
            <person name="Lee M.M."/>
            <person name="Goodwin Z."/>
            <person name="Lu X."/>
            <person name="Lewis E.E."/>
            <person name="Goodrich-Blair H."/>
            <person name="Stock S.P."/>
            <person name="Adams B.J."/>
            <person name="Sternberg P.W."/>
            <person name="Mortazavi A."/>
        </authorList>
    </citation>
    <scope>NUCLEOTIDE SEQUENCE [LARGE SCALE GENOMIC DNA]</scope>
    <source>
        <strain evidence="4 5">ALL</strain>
    </source>
</reference>
<dbReference type="SUPFAM" id="SSF53098">
    <property type="entry name" value="Ribonuclease H-like"/>
    <property type="match status" value="1"/>
</dbReference>
<dbReference type="Gene3D" id="2.170.260.10">
    <property type="entry name" value="paz domain"/>
    <property type="match status" value="1"/>
</dbReference>
<comment type="similarity">
    <text evidence="1">Belongs to the argonaute family.</text>
</comment>
<dbReference type="PROSITE" id="PS50822">
    <property type="entry name" value="PIWI"/>
    <property type="match status" value="1"/>
</dbReference>
<dbReference type="CDD" id="cd02846">
    <property type="entry name" value="PAZ_argonaute_like"/>
    <property type="match status" value="1"/>
</dbReference>
<sequence>MSAGPSNLQPDVELRPATKIRHAAEIKFKEMGIEVGIPEMPPKIPVPPNGNVKLTSNLYAVRTSSQIPIYRYDLDITISQRNGKQLALTKKSDSDAVSIDRKLKTKIIFFKMVQTYPELFSGVHHCIYDLESTLFTLNDIMKDDPEAEPKTLVIEGLDGAKFQGTTSATVILKKCHDRFEVDLTNFSHLELNIESTDLSHKQFLELVTSQIPMMSDSFVTFPGGVSFSMNASTTELPEGKYLGHGVQKSVRYVENPQTRKPMAAIALDLKKTAFHAVLTGLDYLSQIVDDRPLHNGQKLPNSVFGSFGALKKMKGLRCCLQYGNRYREVVIHEISNKTAQEHYFDREGQQITVENYFYQMYNLRLKCPTAPLAGEKKPGQKALCYYPLELIRVLDNQRVTGELPQKVIRDVIKHAAVVPALRIRQIQDSCADLGLFGNDYLQNVDTVIDSRPIGVEGRQLKNPKMVFGKNTSVESRNGQWPNRGAMRPPFFIPSTIRKWSVLMISNLQNGFASETMHTFVSSFINECRARGMTLPAPSDPWALNAREELKPQMEGFFSECPGLGIEFVLVLQDDCFHEHKFLKFIERKYNVISQDVNMKTVQKCLQRAAATLENIVQKTNIKLGGLNYSIEMTNPAGTSNVFQPDTMYVGLAMSHSKPPKPDSTGREPPKPASVVGFAANVLPQNFAFVGDYYFQAADRDEKIDSIVPIMHRILDMWCQHHEGQMPKNILFFRNGASEGQYKSILKFEVPLIKHALEKFRNNCGVEQMTPETKFSLVVATKRHNVRIFKANIQAGRPNEQNLPPGIAVDRSIVHPMFAEFFVNSHTTLQGTGKTPRYTIMHNGADFKIGQLEHIVFGLAHGHQIVNLCTSLPTPSYIAGDYADRGMVVLHEFLKTTRAEADQYDTFNEQLTYAALQPESRFHYCRVNA</sequence>
<evidence type="ECO:0000259" key="3">
    <source>
        <dbReference type="PROSITE" id="PS50822"/>
    </source>
</evidence>
<dbReference type="OrthoDB" id="5868801at2759"/>
<dbReference type="Gene3D" id="3.30.420.10">
    <property type="entry name" value="Ribonuclease H-like superfamily/Ribonuclease H"/>
    <property type="match status" value="1"/>
</dbReference>
<dbReference type="Pfam" id="PF02171">
    <property type="entry name" value="Piwi"/>
    <property type="match status" value="1"/>
</dbReference>
<reference evidence="4 5" key="2">
    <citation type="journal article" date="2019" name="G3 (Bethesda)">
        <title>Hybrid Assembly of the Genome of the Entomopathogenic Nematode Steinernema carpocapsae Identifies the X-Chromosome.</title>
        <authorList>
            <person name="Serra L."/>
            <person name="Macchietto M."/>
            <person name="Macias-Munoz A."/>
            <person name="McGill C.J."/>
            <person name="Rodriguez I.M."/>
            <person name="Rodriguez B."/>
            <person name="Murad R."/>
            <person name="Mortazavi A."/>
        </authorList>
    </citation>
    <scope>NUCLEOTIDE SEQUENCE [LARGE SCALE GENOMIC DNA]</scope>
    <source>
        <strain evidence="4 5">ALL</strain>
    </source>
</reference>
<dbReference type="InterPro" id="IPR036397">
    <property type="entry name" value="RNaseH_sf"/>
</dbReference>
<dbReference type="PROSITE" id="PS50821">
    <property type="entry name" value="PAZ"/>
    <property type="match status" value="1"/>
</dbReference>
<dbReference type="Pfam" id="PF02170">
    <property type="entry name" value="PAZ"/>
    <property type="match status" value="1"/>
</dbReference>
<keyword evidence="5" id="KW-1185">Reference proteome</keyword>
<proteinExistence type="inferred from homology"/>